<proteinExistence type="predicted"/>
<keyword evidence="2" id="KW-1185">Reference proteome</keyword>
<reference evidence="1" key="1">
    <citation type="submission" date="2021-09" db="EMBL/GenBank/DDBJ databases">
        <title>The genome of Mauremys mutica provides insights into the evolution of semi-aquatic lifestyle.</title>
        <authorList>
            <person name="Gong S."/>
            <person name="Gao Y."/>
        </authorList>
    </citation>
    <scope>NUCLEOTIDE SEQUENCE</scope>
    <source>
        <strain evidence="1">MM-2020</strain>
        <tissue evidence="1">Muscle</tissue>
    </source>
</reference>
<dbReference type="AlphaFoldDB" id="A0A9D3XXF7"/>
<protein>
    <submittedName>
        <fullName evidence="1">Uncharacterized protein</fullName>
    </submittedName>
</protein>
<organism evidence="1 2">
    <name type="scientific">Mauremys mutica</name>
    <name type="common">yellowpond turtle</name>
    <dbReference type="NCBI Taxonomy" id="74926"/>
    <lineage>
        <taxon>Eukaryota</taxon>
        <taxon>Metazoa</taxon>
        <taxon>Chordata</taxon>
        <taxon>Craniata</taxon>
        <taxon>Vertebrata</taxon>
        <taxon>Euteleostomi</taxon>
        <taxon>Archelosauria</taxon>
        <taxon>Testudinata</taxon>
        <taxon>Testudines</taxon>
        <taxon>Cryptodira</taxon>
        <taxon>Durocryptodira</taxon>
        <taxon>Testudinoidea</taxon>
        <taxon>Geoemydidae</taxon>
        <taxon>Geoemydinae</taxon>
        <taxon>Mauremys</taxon>
    </lineage>
</organism>
<evidence type="ECO:0000313" key="1">
    <source>
        <dbReference type="EMBL" id="KAH1187221.1"/>
    </source>
</evidence>
<gene>
    <name evidence="1" type="ORF">KIL84_019970</name>
</gene>
<accession>A0A9D3XXF7</accession>
<evidence type="ECO:0000313" key="2">
    <source>
        <dbReference type="Proteomes" id="UP000827986"/>
    </source>
</evidence>
<comment type="caution">
    <text evidence="1">The sequence shown here is derived from an EMBL/GenBank/DDBJ whole genome shotgun (WGS) entry which is preliminary data.</text>
</comment>
<dbReference type="Proteomes" id="UP000827986">
    <property type="component" value="Unassembled WGS sequence"/>
</dbReference>
<sequence>MSHAADQFKEAPAGTKKNELADIIKHDQMRLQVAKAFLNENLKSVDENDIPPIQQNTLVKTFSYNQDLF</sequence>
<name>A0A9D3XXF7_9SAUR</name>
<dbReference type="EMBL" id="JAHDVG010000463">
    <property type="protein sequence ID" value="KAH1187221.1"/>
    <property type="molecule type" value="Genomic_DNA"/>
</dbReference>